<name>A0ACB8UGG3_9APHY</name>
<protein>
    <submittedName>
        <fullName evidence="1">Subtilisin-like protein</fullName>
    </submittedName>
</protein>
<dbReference type="EMBL" id="MU274902">
    <property type="protein sequence ID" value="KAI0093129.1"/>
    <property type="molecule type" value="Genomic_DNA"/>
</dbReference>
<accession>A0ACB8UGG3</accession>
<evidence type="ECO:0000313" key="1">
    <source>
        <dbReference type="EMBL" id="KAI0093129.1"/>
    </source>
</evidence>
<organism evidence="1 2">
    <name type="scientific">Irpex rosettiformis</name>
    <dbReference type="NCBI Taxonomy" id="378272"/>
    <lineage>
        <taxon>Eukaryota</taxon>
        <taxon>Fungi</taxon>
        <taxon>Dikarya</taxon>
        <taxon>Basidiomycota</taxon>
        <taxon>Agaricomycotina</taxon>
        <taxon>Agaricomycetes</taxon>
        <taxon>Polyporales</taxon>
        <taxon>Irpicaceae</taxon>
        <taxon>Irpex</taxon>
    </lineage>
</organism>
<comment type="caution">
    <text evidence="1">The sequence shown here is derived from an EMBL/GenBank/DDBJ whole genome shotgun (WGS) entry which is preliminary data.</text>
</comment>
<sequence>MAILTRTTLAVVTLATSCLGSLPFVKHESRLSAPPNWEQSHRAPAETELPLRIGLAQPNIDRIGDLLLDISHPQSKNYGNHWSAAQVSETFRPSVEALDGVRKWLVDEGIAHSRIRLSNSGGWLEASVSVAEAEQLLKTEYYVYNHTLEDVQHVRCALGYHIPEHLAEHIDFITPTIHFNSAASQVRSNLKRRRTAAAMLVRQAGLPRSADVDNIENIASGIEHCDTHITPDCLRALYNFSFAPQATEKNSFGIVEYTPQAYVASDLDMFFDKFSKPQVGERPTFVSIDGGFLQTNMTGEDYNGESALDLQYAMALVGEGQPVTLYQVDDGDQSANGTSFNDFLDALDGTYCAVHRNDSSDNDGHDCGTVTPTWIISTSYYFSEQQLTDAYKTRQCAEYAKLGLMGVTVLYSTGDNGVASGGNMCLFQNGTESSSPEAKRFSPTFPSTCPFITGVGATQIVAGNKVSDPESAIYEGIFTAGGFSNFFAVPDYQKTAVQNFLTNHPPQYSPDIWNSTGHSRAYPDIALNGANYVIAVNGKFDRVFGTSASAPALGAMLYAINDARLAVGKKPIGFINPAIYSPAFQDAFNDITNGTNPGCGTEGFSAVEGWDPVSGVGTPNYPKLLQKWLELP</sequence>
<evidence type="ECO:0000313" key="2">
    <source>
        <dbReference type="Proteomes" id="UP001055072"/>
    </source>
</evidence>
<dbReference type="Proteomes" id="UP001055072">
    <property type="component" value="Unassembled WGS sequence"/>
</dbReference>
<reference evidence="1" key="1">
    <citation type="journal article" date="2021" name="Environ. Microbiol.">
        <title>Gene family expansions and transcriptome signatures uncover fungal adaptations to wood decay.</title>
        <authorList>
            <person name="Hage H."/>
            <person name="Miyauchi S."/>
            <person name="Viragh M."/>
            <person name="Drula E."/>
            <person name="Min B."/>
            <person name="Chaduli D."/>
            <person name="Navarro D."/>
            <person name="Favel A."/>
            <person name="Norest M."/>
            <person name="Lesage-Meessen L."/>
            <person name="Balint B."/>
            <person name="Merenyi Z."/>
            <person name="de Eugenio L."/>
            <person name="Morin E."/>
            <person name="Martinez A.T."/>
            <person name="Baldrian P."/>
            <person name="Stursova M."/>
            <person name="Martinez M.J."/>
            <person name="Novotny C."/>
            <person name="Magnuson J.K."/>
            <person name="Spatafora J.W."/>
            <person name="Maurice S."/>
            <person name="Pangilinan J."/>
            <person name="Andreopoulos W."/>
            <person name="LaButti K."/>
            <person name="Hundley H."/>
            <person name="Na H."/>
            <person name="Kuo A."/>
            <person name="Barry K."/>
            <person name="Lipzen A."/>
            <person name="Henrissat B."/>
            <person name="Riley R."/>
            <person name="Ahrendt S."/>
            <person name="Nagy L.G."/>
            <person name="Grigoriev I.V."/>
            <person name="Martin F."/>
            <person name="Rosso M.N."/>
        </authorList>
    </citation>
    <scope>NUCLEOTIDE SEQUENCE</scope>
    <source>
        <strain evidence="1">CBS 384.51</strain>
    </source>
</reference>
<keyword evidence="2" id="KW-1185">Reference proteome</keyword>
<gene>
    <name evidence="1" type="ORF">BDY19DRAFT_1045416</name>
</gene>
<proteinExistence type="predicted"/>